<dbReference type="InterPro" id="IPR000408">
    <property type="entry name" value="Reg_chr_condens"/>
</dbReference>
<dbReference type="EMBL" id="JAOPGA020000471">
    <property type="protein sequence ID" value="KAL0478844.1"/>
    <property type="molecule type" value="Genomic_DNA"/>
</dbReference>
<reference evidence="2 3" key="1">
    <citation type="submission" date="2024-03" db="EMBL/GenBank/DDBJ databases">
        <title>The Acrasis kona genome and developmental transcriptomes reveal deep origins of eukaryotic multicellular pathways.</title>
        <authorList>
            <person name="Sheikh S."/>
            <person name="Fu C.-J."/>
            <person name="Brown M.W."/>
            <person name="Baldauf S.L."/>
        </authorList>
    </citation>
    <scope>NUCLEOTIDE SEQUENCE [LARGE SCALE GENOMIC DNA]</scope>
    <source>
        <strain evidence="2 3">ATCC MYA-3509</strain>
    </source>
</reference>
<keyword evidence="3" id="KW-1185">Reference proteome</keyword>
<feature type="repeat" description="RCC1" evidence="1">
    <location>
        <begin position="127"/>
        <end position="177"/>
    </location>
</feature>
<protein>
    <submittedName>
        <fullName evidence="2">Uncharacterized protein</fullName>
    </submittedName>
</protein>
<dbReference type="PRINTS" id="PR00633">
    <property type="entry name" value="RCCNDNSATION"/>
</dbReference>
<organism evidence="2 3">
    <name type="scientific">Acrasis kona</name>
    <dbReference type="NCBI Taxonomy" id="1008807"/>
    <lineage>
        <taxon>Eukaryota</taxon>
        <taxon>Discoba</taxon>
        <taxon>Heterolobosea</taxon>
        <taxon>Tetramitia</taxon>
        <taxon>Eutetramitia</taxon>
        <taxon>Acrasidae</taxon>
        <taxon>Acrasis</taxon>
    </lineage>
</organism>
<gene>
    <name evidence="2" type="ORF">AKO1_008246</name>
</gene>
<dbReference type="Proteomes" id="UP001431209">
    <property type="component" value="Unassembled WGS sequence"/>
</dbReference>
<name>A0AAW2YQB7_9EUKA</name>
<dbReference type="AlphaFoldDB" id="A0AAW2YQB7"/>
<dbReference type="PROSITE" id="PS00626">
    <property type="entry name" value="RCC1_2"/>
    <property type="match status" value="1"/>
</dbReference>
<dbReference type="Pfam" id="PF00415">
    <property type="entry name" value="RCC1"/>
    <property type="match status" value="1"/>
</dbReference>
<dbReference type="Gene3D" id="2.130.10.30">
    <property type="entry name" value="Regulator of chromosome condensation 1/beta-lactamase-inhibitor protein II"/>
    <property type="match status" value="2"/>
</dbReference>
<feature type="repeat" description="RCC1" evidence="1">
    <location>
        <begin position="74"/>
        <end position="126"/>
    </location>
</feature>
<dbReference type="InterPro" id="IPR051553">
    <property type="entry name" value="Ran_GTPase-activating"/>
</dbReference>
<evidence type="ECO:0000313" key="3">
    <source>
        <dbReference type="Proteomes" id="UP001431209"/>
    </source>
</evidence>
<feature type="repeat" description="RCC1" evidence="1">
    <location>
        <begin position="178"/>
        <end position="227"/>
    </location>
</feature>
<feature type="repeat" description="RCC1" evidence="1">
    <location>
        <begin position="320"/>
        <end position="372"/>
    </location>
</feature>
<dbReference type="Pfam" id="PF13540">
    <property type="entry name" value="RCC1_2"/>
    <property type="match status" value="3"/>
</dbReference>
<dbReference type="PANTHER" id="PTHR45982:SF1">
    <property type="entry name" value="REGULATOR OF CHROMOSOME CONDENSATION"/>
    <property type="match status" value="1"/>
</dbReference>
<accession>A0AAW2YQB7</accession>
<dbReference type="InterPro" id="IPR009091">
    <property type="entry name" value="RCC1/BLIP-II"/>
</dbReference>
<comment type="caution">
    <text evidence="2">The sequence shown here is derived from an EMBL/GenBank/DDBJ whole genome shotgun (WGS) entry which is preliminary data.</text>
</comment>
<dbReference type="PROSITE" id="PS50012">
    <property type="entry name" value="RCC1_3"/>
    <property type="match status" value="4"/>
</dbReference>
<dbReference type="SUPFAM" id="SSF50985">
    <property type="entry name" value="RCC1/BLIP-II"/>
    <property type="match status" value="1"/>
</dbReference>
<sequence>MKRNVGLSPQPTKRPRVVDNDAQIIVCSSGENDHGQCGHGDTDRLVQSKQINTTFTPKLVSSGFNHTCIITEDNEIYCCGANESGQLGLGDYVDRNTLCKVDYNIPRNKRFDVASCNNHTILLTSDGELHTCGENAYGQLCYTTEDTKSNVFARVPGFYNIVSATCGGNHTLFLTDSGEVFGSGHNCFGQLGSGQQLNQTTPLKHAIDKKIIRMSTGFAHLIITTEDGKLYGSGLNHVVLNVGTITHYSSQVNTSHRPVSHLSDNNELYGSGSNEYGQLGLPSNVEFYRSMVRITLPTDAIIKNVFCHLSNSTAIMTNQNDIYMTGKNDEGQLGIGTTTDHDSFVPYRHPFGNGKVIIIDMGRAHALFLIHPLFSRKPKMGGKLLRDEAFKDIKLILS</sequence>
<evidence type="ECO:0000256" key="1">
    <source>
        <dbReference type="PROSITE-ProRule" id="PRU00235"/>
    </source>
</evidence>
<dbReference type="PANTHER" id="PTHR45982">
    <property type="entry name" value="REGULATOR OF CHROMOSOME CONDENSATION"/>
    <property type="match status" value="1"/>
</dbReference>
<proteinExistence type="predicted"/>
<evidence type="ECO:0000313" key="2">
    <source>
        <dbReference type="EMBL" id="KAL0478844.1"/>
    </source>
</evidence>